<dbReference type="Proteomes" id="UP000292927">
    <property type="component" value="Unassembled WGS sequence"/>
</dbReference>
<accession>A0A4Q7PQK4</accession>
<protein>
    <submittedName>
        <fullName evidence="1">Uncharacterized protein</fullName>
    </submittedName>
</protein>
<organism evidence="1 2">
    <name type="scientific">Cuneatibacter caecimuris</name>
    <dbReference type="NCBI Taxonomy" id="1796618"/>
    <lineage>
        <taxon>Bacteria</taxon>
        <taxon>Bacillati</taxon>
        <taxon>Bacillota</taxon>
        <taxon>Clostridia</taxon>
        <taxon>Lachnospirales</taxon>
        <taxon>Lachnospiraceae</taxon>
        <taxon>Cuneatibacter</taxon>
    </lineage>
</organism>
<keyword evidence="2" id="KW-1185">Reference proteome</keyword>
<dbReference type="RefSeq" id="WP_130432549.1">
    <property type="nucleotide sequence ID" value="NZ_SGXF01000001.1"/>
</dbReference>
<dbReference type="AlphaFoldDB" id="A0A4Q7PQK4"/>
<proteinExistence type="predicted"/>
<name>A0A4Q7PQK4_9FIRM</name>
<evidence type="ECO:0000313" key="2">
    <source>
        <dbReference type="Proteomes" id="UP000292927"/>
    </source>
</evidence>
<gene>
    <name evidence="1" type="ORF">EV209_0409</name>
</gene>
<sequence>MKRWQNTFGEGRKTRGDAMVVVLCIFAVLLALAVSLLLAASTMTGAARRAAVSERCRTAAVSFSKLLEEDMIQKEGSLPMIQAYLREQIPSGNWTCYDESTGSDVSRYVRKLVVSDGSKTLGAFMEGYEVTAEMYWKADRAALEQLIKDMADSTHPENAYEGISLILTVQAARGKEIFRVQTTYALTCSDMDGAWTWNREVRE</sequence>
<comment type="caution">
    <text evidence="1">The sequence shown here is derived from an EMBL/GenBank/DDBJ whole genome shotgun (WGS) entry which is preliminary data.</text>
</comment>
<dbReference type="EMBL" id="SGXF01000001">
    <property type="protein sequence ID" value="RZT02298.1"/>
    <property type="molecule type" value="Genomic_DNA"/>
</dbReference>
<evidence type="ECO:0000313" key="1">
    <source>
        <dbReference type="EMBL" id="RZT02298.1"/>
    </source>
</evidence>
<reference evidence="1 2" key="1">
    <citation type="submission" date="2019-02" db="EMBL/GenBank/DDBJ databases">
        <title>Genomic Encyclopedia of Type Strains, Phase IV (KMG-IV): sequencing the most valuable type-strain genomes for metagenomic binning, comparative biology and taxonomic classification.</title>
        <authorList>
            <person name="Goeker M."/>
        </authorList>
    </citation>
    <scope>NUCLEOTIDE SEQUENCE [LARGE SCALE GENOMIC DNA]</scope>
    <source>
        <strain evidence="1 2">DSM 29486</strain>
    </source>
</reference>